<evidence type="ECO:0000313" key="1">
    <source>
        <dbReference type="EMBL" id="KAA6383429.1"/>
    </source>
</evidence>
<organism evidence="1 2">
    <name type="scientific">Streblomastix strix</name>
    <dbReference type="NCBI Taxonomy" id="222440"/>
    <lineage>
        <taxon>Eukaryota</taxon>
        <taxon>Metamonada</taxon>
        <taxon>Preaxostyla</taxon>
        <taxon>Oxymonadida</taxon>
        <taxon>Streblomastigidae</taxon>
        <taxon>Streblomastix</taxon>
    </lineage>
</organism>
<dbReference type="EMBL" id="SNRW01006248">
    <property type="protein sequence ID" value="KAA6383429.1"/>
    <property type="molecule type" value="Genomic_DNA"/>
</dbReference>
<comment type="caution">
    <text evidence="1">The sequence shown here is derived from an EMBL/GenBank/DDBJ whole genome shotgun (WGS) entry which is preliminary data.</text>
</comment>
<reference evidence="1 2" key="1">
    <citation type="submission" date="2019-03" db="EMBL/GenBank/DDBJ databases">
        <title>Single cell metagenomics reveals metabolic interactions within the superorganism composed of flagellate Streblomastix strix and complex community of Bacteroidetes bacteria on its surface.</title>
        <authorList>
            <person name="Treitli S.C."/>
            <person name="Kolisko M."/>
            <person name="Husnik F."/>
            <person name="Keeling P."/>
            <person name="Hampl V."/>
        </authorList>
    </citation>
    <scope>NUCLEOTIDE SEQUENCE [LARGE SCALE GENOMIC DNA]</scope>
    <source>
        <strain evidence="1">ST1C</strain>
    </source>
</reference>
<proteinExistence type="predicted"/>
<gene>
    <name evidence="1" type="ORF">EZS28_021043</name>
</gene>
<name>A0A5J4VM58_9EUKA</name>
<accession>A0A5J4VM58</accession>
<evidence type="ECO:0000313" key="2">
    <source>
        <dbReference type="Proteomes" id="UP000324800"/>
    </source>
</evidence>
<dbReference type="AlphaFoldDB" id="A0A5J4VM58"/>
<protein>
    <submittedName>
        <fullName evidence="1">Uncharacterized protein</fullName>
    </submittedName>
</protein>
<feature type="non-terminal residue" evidence="1">
    <location>
        <position position="30"/>
    </location>
</feature>
<dbReference type="Proteomes" id="UP000324800">
    <property type="component" value="Unassembled WGS sequence"/>
</dbReference>
<sequence length="30" mass="3122">MVGITRWPGWSAQLKPVGVTKAVGVAKAGR</sequence>